<feature type="transmembrane region" description="Helical" evidence="1">
    <location>
        <begin position="224"/>
        <end position="244"/>
    </location>
</feature>
<reference evidence="3" key="1">
    <citation type="journal article" date="2019" name="Int. J. Syst. Evol. Microbiol.">
        <title>The Global Catalogue of Microorganisms (GCM) 10K type strain sequencing project: providing services to taxonomists for standard genome sequencing and annotation.</title>
        <authorList>
            <consortium name="The Broad Institute Genomics Platform"/>
            <consortium name="The Broad Institute Genome Sequencing Center for Infectious Disease"/>
            <person name="Wu L."/>
            <person name="Ma J."/>
        </authorList>
    </citation>
    <scope>NUCLEOTIDE SEQUENCE [LARGE SCALE GENOMIC DNA]</scope>
    <source>
        <strain evidence="3">JCM 18198</strain>
    </source>
</reference>
<sequence length="252" mass="29101">MFPLLKITNTGYLIIILILFSVFISLKISKRLEDKGCLSISFTFILFLSVISIFVSTFYMSVDSLKTYFYGDSYSAKIVNYKTNKERQESTDGRYRFKTLHITIFKFDDKYGDEKVLESVTHSGSIPEVGKTVKVSYFEGSETVLEHNFKTYFLLFIGFLFSIIFGFISITLIKYTFGYSVQSFKSVFVKALIIGFKMGLTLFTFGLVYPIYNYLFGESDMPVWAFVTCLIFFLILLFSLYAVFKGFRNKAI</sequence>
<gene>
    <name evidence="2" type="ORF">GCM10023230_02980</name>
</gene>
<evidence type="ECO:0008006" key="4">
    <source>
        <dbReference type="Google" id="ProtNLM"/>
    </source>
</evidence>
<organism evidence="2 3">
    <name type="scientific">Flavobacterium hankyongi</name>
    <dbReference type="NCBI Taxonomy" id="1176532"/>
    <lineage>
        <taxon>Bacteria</taxon>
        <taxon>Pseudomonadati</taxon>
        <taxon>Bacteroidota</taxon>
        <taxon>Flavobacteriia</taxon>
        <taxon>Flavobacteriales</taxon>
        <taxon>Flavobacteriaceae</taxon>
        <taxon>Flavobacterium</taxon>
    </lineage>
</organism>
<feature type="transmembrane region" description="Helical" evidence="1">
    <location>
        <begin position="12"/>
        <end position="28"/>
    </location>
</feature>
<accession>A0ABP8ZK65</accession>
<evidence type="ECO:0000313" key="3">
    <source>
        <dbReference type="Proteomes" id="UP001500141"/>
    </source>
</evidence>
<proteinExistence type="predicted"/>
<evidence type="ECO:0000256" key="1">
    <source>
        <dbReference type="SAM" id="Phobius"/>
    </source>
</evidence>
<protein>
    <recommendedName>
        <fullName evidence="4">DUF3592 domain-containing protein</fullName>
    </recommendedName>
</protein>
<feature type="transmembrane region" description="Helical" evidence="1">
    <location>
        <begin position="187"/>
        <end position="212"/>
    </location>
</feature>
<comment type="caution">
    <text evidence="2">The sequence shown here is derived from an EMBL/GenBank/DDBJ whole genome shotgun (WGS) entry which is preliminary data.</text>
</comment>
<keyword evidence="1" id="KW-1133">Transmembrane helix</keyword>
<keyword evidence="1" id="KW-0472">Membrane</keyword>
<dbReference type="Proteomes" id="UP001500141">
    <property type="component" value="Unassembled WGS sequence"/>
</dbReference>
<feature type="transmembrane region" description="Helical" evidence="1">
    <location>
        <begin position="40"/>
        <end position="62"/>
    </location>
</feature>
<evidence type="ECO:0000313" key="2">
    <source>
        <dbReference type="EMBL" id="GAA4758351.1"/>
    </source>
</evidence>
<name>A0ABP8ZK65_9FLAO</name>
<dbReference type="EMBL" id="BAABIP010000005">
    <property type="protein sequence ID" value="GAA4758351.1"/>
    <property type="molecule type" value="Genomic_DNA"/>
</dbReference>
<feature type="transmembrane region" description="Helical" evidence="1">
    <location>
        <begin position="152"/>
        <end position="175"/>
    </location>
</feature>
<dbReference type="RefSeq" id="WP_264542774.1">
    <property type="nucleotide sequence ID" value="NZ_BAABIP010000005.1"/>
</dbReference>
<keyword evidence="3" id="KW-1185">Reference proteome</keyword>
<keyword evidence="1" id="KW-0812">Transmembrane</keyword>